<evidence type="ECO:0000256" key="1">
    <source>
        <dbReference type="SAM" id="SignalP"/>
    </source>
</evidence>
<dbReference type="RefSeq" id="WP_379086050.1">
    <property type="nucleotide sequence ID" value="NZ_JBHTJO010000001.1"/>
</dbReference>
<evidence type="ECO:0000313" key="3">
    <source>
        <dbReference type="Proteomes" id="UP001597102"/>
    </source>
</evidence>
<organism evidence="2 3">
    <name type="scientific">Methyloligella solikamskensis</name>
    <dbReference type="NCBI Taxonomy" id="1177756"/>
    <lineage>
        <taxon>Bacteria</taxon>
        <taxon>Pseudomonadati</taxon>
        <taxon>Pseudomonadota</taxon>
        <taxon>Alphaproteobacteria</taxon>
        <taxon>Hyphomicrobiales</taxon>
        <taxon>Hyphomicrobiaceae</taxon>
        <taxon>Methyloligella</taxon>
    </lineage>
</organism>
<feature type="chain" id="PRO_5046714942" evidence="1">
    <location>
        <begin position="19"/>
        <end position="272"/>
    </location>
</feature>
<gene>
    <name evidence="2" type="ORF">ACFQ2F_04035</name>
</gene>
<dbReference type="Proteomes" id="UP001597102">
    <property type="component" value="Unassembled WGS sequence"/>
</dbReference>
<reference evidence="3" key="1">
    <citation type="journal article" date="2019" name="Int. J. Syst. Evol. Microbiol.">
        <title>The Global Catalogue of Microorganisms (GCM) 10K type strain sequencing project: providing services to taxonomists for standard genome sequencing and annotation.</title>
        <authorList>
            <consortium name="The Broad Institute Genomics Platform"/>
            <consortium name="The Broad Institute Genome Sequencing Center for Infectious Disease"/>
            <person name="Wu L."/>
            <person name="Ma J."/>
        </authorList>
    </citation>
    <scope>NUCLEOTIDE SEQUENCE [LARGE SCALE GENOMIC DNA]</scope>
    <source>
        <strain evidence="3">CCUG 61697</strain>
    </source>
</reference>
<keyword evidence="3" id="KW-1185">Reference proteome</keyword>
<keyword evidence="1" id="KW-0732">Signal</keyword>
<accession>A0ABW3J7P1</accession>
<feature type="signal peptide" evidence="1">
    <location>
        <begin position="1"/>
        <end position="18"/>
    </location>
</feature>
<proteinExistence type="predicted"/>
<comment type="caution">
    <text evidence="2">The sequence shown here is derived from an EMBL/GenBank/DDBJ whole genome shotgun (WGS) entry which is preliminary data.</text>
</comment>
<protein>
    <submittedName>
        <fullName evidence="2">Transporter</fullName>
    </submittedName>
</protein>
<evidence type="ECO:0000313" key="2">
    <source>
        <dbReference type="EMBL" id="MFD0986259.1"/>
    </source>
</evidence>
<sequence>MFLPMKRKVLAGAFAAFAAIVGINTEAAAGGMSAPGYTSGLPIYAILPKGMYYLNQTQSNERSVAGDDIRTNSNIFFFYYQSDMEIAGGAVSYVLAPTLFDYTSTGGYHALGMYNTYLASQIDWEIADGLYFGARLGGYVPQDGELAYDYGAIEPRFGFTYMKDGWLGLANFIFGFPAGGTAGDMAPNYFLADFSITKAFGKWTIGPVAHTSTDLDTPYPGYEKQSQFAVGGLIGYDLGGATLQTKLTTDLTEENYGGKETALWTNLILKLW</sequence>
<dbReference type="EMBL" id="JBHTJO010000001">
    <property type="protein sequence ID" value="MFD0986259.1"/>
    <property type="molecule type" value="Genomic_DNA"/>
</dbReference>
<name>A0ABW3J7P1_9HYPH</name>